<dbReference type="PANTHER" id="PTHR37171">
    <property type="entry name" value="SERINE/THREONINE-PROTEIN KINASE YRZF-RELATED"/>
    <property type="match status" value="1"/>
</dbReference>
<dbReference type="AlphaFoldDB" id="A0A8H6WSL2"/>
<sequence>MSSTLTFTTTAPSSLAPKLVAVKTHEDDHIDCPYLPGAVVQLNVSQASAPSTNLLKFRIIHAFTPFTLSAVVVAEPISPDSTSLSLPSRVVLKLFDPRHFPNRSWDLKEIGHPRYTSPWTHTFRAFFLDGLRRFRDRQLPNHWPIAVSATQPLVSQQSPDPYDETEDLRVWAIEMDFWSATTFAYKAEVAAYDALESLQGQNIPKLLGTATYVPDFDGMDDPVLNTVPCLILESIDGAPLHEFELVDSYSTSKTTSSGRLEISKADAELASVAIIDAVRAIRDLGVTHHDLADRNILLRSSDRTKPVLIDFGHCDVSRGEVYNPEQVRDMLRQMHWHLPSPWIAWYNSPHPLRGYRALNLHAEQQNQLYPGVHFERIPDAEREPDGAAAVDEDGNTVVWEAPRWRYKAGLRTRDADLDWQDTGKWAMRTAE</sequence>
<protein>
    <recommendedName>
        <fullName evidence="3">Protein kinase domain-containing protein</fullName>
    </recommendedName>
</protein>
<evidence type="ECO:0000313" key="1">
    <source>
        <dbReference type="EMBL" id="KAF7323154.1"/>
    </source>
</evidence>
<dbReference type="InterPro" id="IPR011009">
    <property type="entry name" value="Kinase-like_dom_sf"/>
</dbReference>
<keyword evidence="2" id="KW-1185">Reference proteome</keyword>
<dbReference type="SUPFAM" id="SSF56112">
    <property type="entry name" value="Protein kinase-like (PK-like)"/>
    <property type="match status" value="1"/>
</dbReference>
<dbReference type="Gene3D" id="1.10.510.10">
    <property type="entry name" value="Transferase(Phosphotransferase) domain 1"/>
    <property type="match status" value="1"/>
</dbReference>
<dbReference type="EMBL" id="JACAZE010000001">
    <property type="protein sequence ID" value="KAF7323154.1"/>
    <property type="molecule type" value="Genomic_DNA"/>
</dbReference>
<evidence type="ECO:0008006" key="3">
    <source>
        <dbReference type="Google" id="ProtNLM"/>
    </source>
</evidence>
<name>A0A8H6WSL2_MYCCL</name>
<organism evidence="1 2">
    <name type="scientific">Mycena chlorophos</name>
    <name type="common">Agaric fungus</name>
    <name type="synonym">Agaricus chlorophos</name>
    <dbReference type="NCBI Taxonomy" id="658473"/>
    <lineage>
        <taxon>Eukaryota</taxon>
        <taxon>Fungi</taxon>
        <taxon>Dikarya</taxon>
        <taxon>Basidiomycota</taxon>
        <taxon>Agaricomycotina</taxon>
        <taxon>Agaricomycetes</taxon>
        <taxon>Agaricomycetidae</taxon>
        <taxon>Agaricales</taxon>
        <taxon>Marasmiineae</taxon>
        <taxon>Mycenaceae</taxon>
        <taxon>Mycena</taxon>
    </lineage>
</organism>
<dbReference type="InterPro" id="IPR052396">
    <property type="entry name" value="Meiotic_Drive_Suppr_Kinase"/>
</dbReference>
<proteinExistence type="predicted"/>
<dbReference type="Proteomes" id="UP000613580">
    <property type="component" value="Unassembled WGS sequence"/>
</dbReference>
<reference evidence="1" key="1">
    <citation type="submission" date="2020-05" db="EMBL/GenBank/DDBJ databases">
        <title>Mycena genomes resolve the evolution of fungal bioluminescence.</title>
        <authorList>
            <person name="Tsai I.J."/>
        </authorList>
    </citation>
    <scope>NUCLEOTIDE SEQUENCE</scope>
    <source>
        <strain evidence="1">110903Hualien_Pintung</strain>
    </source>
</reference>
<dbReference type="PANTHER" id="PTHR37171:SF1">
    <property type="entry name" value="SERINE_THREONINE-PROTEIN KINASE YRZF-RELATED"/>
    <property type="match status" value="1"/>
</dbReference>
<dbReference type="OrthoDB" id="3269050at2759"/>
<accession>A0A8H6WSL2</accession>
<comment type="caution">
    <text evidence="1">The sequence shown here is derived from an EMBL/GenBank/DDBJ whole genome shotgun (WGS) entry which is preliminary data.</text>
</comment>
<evidence type="ECO:0000313" key="2">
    <source>
        <dbReference type="Proteomes" id="UP000613580"/>
    </source>
</evidence>
<gene>
    <name evidence="1" type="ORF">HMN09_00095700</name>
</gene>